<protein>
    <submittedName>
        <fullName evidence="2">Uncharacterized protein</fullName>
    </submittedName>
</protein>
<dbReference type="EMBL" id="JELX01003086">
    <property type="protein sequence ID" value="KYF53306.1"/>
    <property type="molecule type" value="Genomic_DNA"/>
</dbReference>
<evidence type="ECO:0000313" key="3">
    <source>
        <dbReference type="Proteomes" id="UP000075604"/>
    </source>
</evidence>
<organism evidence="2 3">
    <name type="scientific">Sorangium cellulosum</name>
    <name type="common">Polyangium cellulosum</name>
    <dbReference type="NCBI Taxonomy" id="56"/>
    <lineage>
        <taxon>Bacteria</taxon>
        <taxon>Pseudomonadati</taxon>
        <taxon>Myxococcota</taxon>
        <taxon>Polyangia</taxon>
        <taxon>Polyangiales</taxon>
        <taxon>Polyangiaceae</taxon>
        <taxon>Sorangium</taxon>
    </lineage>
</organism>
<keyword evidence="1" id="KW-0175">Coiled coil</keyword>
<name>A0A150PCC2_SORCE</name>
<evidence type="ECO:0000256" key="1">
    <source>
        <dbReference type="SAM" id="Coils"/>
    </source>
</evidence>
<gene>
    <name evidence="2" type="ORF">BE04_32535</name>
</gene>
<feature type="coiled-coil region" evidence="1">
    <location>
        <begin position="198"/>
        <end position="268"/>
    </location>
</feature>
<dbReference type="Proteomes" id="UP000075604">
    <property type="component" value="Unassembled WGS sequence"/>
</dbReference>
<accession>A0A150PCC2</accession>
<evidence type="ECO:0000313" key="2">
    <source>
        <dbReference type="EMBL" id="KYF53306.1"/>
    </source>
</evidence>
<proteinExistence type="predicted"/>
<comment type="caution">
    <text evidence="2">The sequence shown here is derived from an EMBL/GenBank/DDBJ whole genome shotgun (WGS) entry which is preliminary data.</text>
</comment>
<reference evidence="2 3" key="1">
    <citation type="submission" date="2014-02" db="EMBL/GenBank/DDBJ databases">
        <title>The small core and large imbalanced accessory genome model reveals a collaborative survival strategy of Sorangium cellulosum strains in nature.</title>
        <authorList>
            <person name="Han K."/>
            <person name="Peng R."/>
            <person name="Blom J."/>
            <person name="Li Y.-Z."/>
        </authorList>
    </citation>
    <scope>NUCLEOTIDE SEQUENCE [LARGE SCALE GENOMIC DNA]</scope>
    <source>
        <strain evidence="2 3">So0157-18</strain>
    </source>
</reference>
<dbReference type="CDD" id="cd14740">
    <property type="entry name" value="PAAR_4"/>
    <property type="match status" value="1"/>
</dbReference>
<dbReference type="Pfam" id="PF13665">
    <property type="entry name" value="Tox-PAAR-like"/>
    <property type="match status" value="1"/>
</dbReference>
<sequence length="441" mass="47328">MSNVFANGRLVLHQGDGLTHVAAPPDVCKVPTPAGPVPTPFVNTAQDAMLAKGSKQTSIAGNPVALASSELSTSTGDEPGAAGGVISSKIKGKLTWGGSSMDVKVEGKGVARFLDPTLQNGNTFNTAFISNGQTGLAYGDDAPCGVCEQPVGNHRVHETGEVVETLLALFKELRDRFRAQEALLRRYLDLLEQRREKRAVIERKIDEESAILAQLEAAAESAKSALDNAPKEDKAELGRKYNDAKRKAMAKEGEIKALRREMDVASQAFTQELREINDELVAMRPVLGASEGTATYTKPYMVGACICKCDQNPKRLAAASGEVTPGFRDAVDATGTFTLVDGFTQSERQKSALETMNRNVWDCAAPKLLQAGGAGGHKVKTLSEKWYSPLGKAVKVTYTKTKDGESSRGLEKFQHGESVPSCETCQQLTPEMLCNNHAECP</sequence>
<dbReference type="AlphaFoldDB" id="A0A150PCC2"/>